<gene>
    <name evidence="1" type="ORF">MRB53_032726</name>
</gene>
<sequence>MGNHLIVIMWELDLMQELTHQETSKCLSKRFSFSYHVQHFVLDADRDGYGFLLLLGCQPFPFFMISL</sequence>
<reference evidence="1 2" key="1">
    <citation type="journal article" date="2022" name="Hortic Res">
        <title>A haplotype resolved chromosomal level avocado genome allows analysis of novel avocado genes.</title>
        <authorList>
            <person name="Nath O."/>
            <person name="Fletcher S.J."/>
            <person name="Hayward A."/>
            <person name="Shaw L.M."/>
            <person name="Masouleh A.K."/>
            <person name="Furtado A."/>
            <person name="Henry R.J."/>
            <person name="Mitter N."/>
        </authorList>
    </citation>
    <scope>NUCLEOTIDE SEQUENCE [LARGE SCALE GENOMIC DNA]</scope>
    <source>
        <strain evidence="2">cv. Hass</strain>
    </source>
</reference>
<comment type="caution">
    <text evidence="1">The sequence shown here is derived from an EMBL/GenBank/DDBJ whole genome shotgun (WGS) entry which is preliminary data.</text>
</comment>
<evidence type="ECO:0000313" key="2">
    <source>
        <dbReference type="Proteomes" id="UP001234297"/>
    </source>
</evidence>
<dbReference type="EMBL" id="CM056819">
    <property type="protein sequence ID" value="KAJ8624196.1"/>
    <property type="molecule type" value="Genomic_DNA"/>
</dbReference>
<keyword evidence="2" id="KW-1185">Reference proteome</keyword>
<name>A0ACC2KSQ7_PERAE</name>
<dbReference type="Proteomes" id="UP001234297">
    <property type="component" value="Chromosome 11"/>
</dbReference>
<organism evidence="1 2">
    <name type="scientific">Persea americana</name>
    <name type="common">Avocado</name>
    <dbReference type="NCBI Taxonomy" id="3435"/>
    <lineage>
        <taxon>Eukaryota</taxon>
        <taxon>Viridiplantae</taxon>
        <taxon>Streptophyta</taxon>
        <taxon>Embryophyta</taxon>
        <taxon>Tracheophyta</taxon>
        <taxon>Spermatophyta</taxon>
        <taxon>Magnoliopsida</taxon>
        <taxon>Magnoliidae</taxon>
        <taxon>Laurales</taxon>
        <taxon>Lauraceae</taxon>
        <taxon>Persea</taxon>
    </lineage>
</organism>
<accession>A0ACC2KSQ7</accession>
<evidence type="ECO:0000313" key="1">
    <source>
        <dbReference type="EMBL" id="KAJ8624196.1"/>
    </source>
</evidence>
<protein>
    <submittedName>
        <fullName evidence="1">Uncharacterized protein</fullName>
    </submittedName>
</protein>
<proteinExistence type="predicted"/>